<dbReference type="GO" id="GO:0016020">
    <property type="term" value="C:membrane"/>
    <property type="evidence" value="ECO:0007669"/>
    <property type="project" value="UniProtKB-UniRule"/>
</dbReference>
<dbReference type="Gene3D" id="3.30.70.270">
    <property type="match status" value="1"/>
</dbReference>
<feature type="domain" description="EAL" evidence="2">
    <location>
        <begin position="425"/>
        <end position="675"/>
    </location>
</feature>
<evidence type="ECO:0000259" key="3">
    <source>
        <dbReference type="PROSITE" id="PS50887"/>
    </source>
</evidence>
<dbReference type="PANTHER" id="PTHR44757:SF2">
    <property type="entry name" value="BIOFILM ARCHITECTURE MAINTENANCE PROTEIN MBAA"/>
    <property type="match status" value="1"/>
</dbReference>
<evidence type="ECO:0000259" key="2">
    <source>
        <dbReference type="PROSITE" id="PS50883"/>
    </source>
</evidence>
<dbReference type="InterPro" id="IPR052155">
    <property type="entry name" value="Biofilm_reg_signaling"/>
</dbReference>
<dbReference type="Proteomes" id="UP001139089">
    <property type="component" value="Unassembled WGS sequence"/>
</dbReference>
<feature type="transmembrane region" description="Helical" evidence="1">
    <location>
        <begin position="145"/>
        <end position="163"/>
    </location>
</feature>
<dbReference type="CDD" id="cd01949">
    <property type="entry name" value="GGDEF"/>
    <property type="match status" value="1"/>
</dbReference>
<dbReference type="Pfam" id="PF03707">
    <property type="entry name" value="MHYT"/>
    <property type="match status" value="2"/>
</dbReference>
<feature type="domain" description="GGDEF" evidence="3">
    <location>
        <begin position="283"/>
        <end position="416"/>
    </location>
</feature>
<comment type="caution">
    <text evidence="5">The sequence shown here is derived from an EMBL/GenBank/DDBJ whole genome shotgun (WGS) entry which is preliminary data.</text>
</comment>
<dbReference type="InterPro" id="IPR029787">
    <property type="entry name" value="Nucleotide_cyclase"/>
</dbReference>
<evidence type="ECO:0000313" key="5">
    <source>
        <dbReference type="EMBL" id="MCD7111559.1"/>
    </source>
</evidence>
<dbReference type="Gene3D" id="3.20.20.450">
    <property type="entry name" value="EAL domain"/>
    <property type="match status" value="1"/>
</dbReference>
<dbReference type="NCBIfam" id="TIGR00254">
    <property type="entry name" value="GGDEF"/>
    <property type="match status" value="1"/>
</dbReference>
<keyword evidence="1" id="KW-0812">Transmembrane</keyword>
<name>A0A9X1NXN1_9HYPH</name>
<feature type="transmembrane region" description="Helical" evidence="1">
    <location>
        <begin position="84"/>
        <end position="105"/>
    </location>
</feature>
<evidence type="ECO:0000256" key="1">
    <source>
        <dbReference type="PROSITE-ProRule" id="PRU00244"/>
    </source>
</evidence>
<dbReference type="PROSITE" id="PS50924">
    <property type="entry name" value="MHYT"/>
    <property type="match status" value="1"/>
</dbReference>
<feature type="transmembrane region" description="Helical" evidence="1">
    <location>
        <begin position="47"/>
        <end position="72"/>
    </location>
</feature>
<dbReference type="SUPFAM" id="SSF55073">
    <property type="entry name" value="Nucleotide cyclase"/>
    <property type="match status" value="1"/>
</dbReference>
<dbReference type="AlphaFoldDB" id="A0A9X1NXN1"/>
<sequence>MLTFLSCMTIDHAYPLLIAALVVCVLGSVLTMRLYARVRRTQGVQKLNWLFLSGCIGGSTIWSTHFIAMLSYRMPLDYAYDPLMTLWSLAIAVGFTLFGFAVTAGRQTGATIEVGGGIVGLGIVCMHYVGMSALLVGGIKIWDTVLTMTAVLLAVGFGAVATNRIARPVTRFCKYGGAAGLILAILSLHFTAMAGMTVLPDPTISIPPMGVAESVLAAMVLLIMTIMMALGASAYVIDLNSNQMAAERYRHLSLHDALTGLPNREALHEHVGEAMRQPRDDTERLALVAIGINRFKDVNDAHGQAVGDRVLRAIAEQVSAILQPGEFLARVGGDEFVAVRDRFFVKADAKEFAERILSAVNLPMDLEGRAFRVTASSGISLFPGSAQTAIDLVAQADLAMHRAKVNGASAVRFYKPSMDAATRERSLLSIDLHHSIDRGELELFYQPQNDTLSRDIIGYEVLLRWRHPTRGMVSPVEFIPLAERTGFIQRLGDWVLETACREASSWAQPVRIAVNVAPAQLADVALPHRVRDILLQTGLPAERLELEITESGIIGDQQHALHIIRQLKAMGVKIAMDDYGTGYSSLSTLQNFPFDKIKIDRSFVDGIGRSRPAEAIVRSTIILARSLDIPVLAEGVETEEHMTFLRGEGCLQVQGYLFGKPQPLSDIKTAVMTAVENALTLEAGISAPPQATAA</sequence>
<feature type="transmembrane region" description="Helical" evidence="1">
    <location>
        <begin position="12"/>
        <end position="35"/>
    </location>
</feature>
<feature type="domain" description="MHYT" evidence="4">
    <location>
        <begin position="12"/>
        <end position="199"/>
    </location>
</feature>
<feature type="transmembrane region" description="Helical" evidence="1">
    <location>
        <begin position="175"/>
        <end position="195"/>
    </location>
</feature>
<dbReference type="InterPro" id="IPR005330">
    <property type="entry name" value="MHYT_dom"/>
</dbReference>
<dbReference type="InterPro" id="IPR001633">
    <property type="entry name" value="EAL_dom"/>
</dbReference>
<dbReference type="PROSITE" id="PS50883">
    <property type="entry name" value="EAL"/>
    <property type="match status" value="1"/>
</dbReference>
<dbReference type="InterPro" id="IPR035919">
    <property type="entry name" value="EAL_sf"/>
</dbReference>
<keyword evidence="6" id="KW-1185">Reference proteome</keyword>
<dbReference type="EMBL" id="JAJOZR010000017">
    <property type="protein sequence ID" value="MCD7111559.1"/>
    <property type="molecule type" value="Genomic_DNA"/>
</dbReference>
<protein>
    <submittedName>
        <fullName evidence="5">Bifunctional diguanylate cyclase/phosphodiesterase</fullName>
    </submittedName>
</protein>
<dbReference type="RefSeq" id="WP_231816635.1">
    <property type="nucleotide sequence ID" value="NZ_JAJOZR010000017.1"/>
</dbReference>
<dbReference type="InterPro" id="IPR043128">
    <property type="entry name" value="Rev_trsase/Diguanyl_cyclase"/>
</dbReference>
<dbReference type="CDD" id="cd01948">
    <property type="entry name" value="EAL"/>
    <property type="match status" value="1"/>
</dbReference>
<dbReference type="Pfam" id="PF00990">
    <property type="entry name" value="GGDEF"/>
    <property type="match status" value="1"/>
</dbReference>
<proteinExistence type="predicted"/>
<dbReference type="PROSITE" id="PS50887">
    <property type="entry name" value="GGDEF"/>
    <property type="match status" value="1"/>
</dbReference>
<accession>A0A9X1NXN1</accession>
<dbReference type="InterPro" id="IPR000160">
    <property type="entry name" value="GGDEF_dom"/>
</dbReference>
<gene>
    <name evidence="5" type="ORF">LRX75_21205</name>
</gene>
<dbReference type="Pfam" id="PF00563">
    <property type="entry name" value="EAL"/>
    <property type="match status" value="1"/>
</dbReference>
<dbReference type="SMART" id="SM00267">
    <property type="entry name" value="GGDEF"/>
    <property type="match status" value="1"/>
</dbReference>
<keyword evidence="1" id="KW-1133">Transmembrane helix</keyword>
<keyword evidence="1" id="KW-0472">Membrane</keyword>
<organism evidence="5 6">
    <name type="scientific">Rhizobium quercicola</name>
    <dbReference type="NCBI Taxonomy" id="2901226"/>
    <lineage>
        <taxon>Bacteria</taxon>
        <taxon>Pseudomonadati</taxon>
        <taxon>Pseudomonadota</taxon>
        <taxon>Alphaproteobacteria</taxon>
        <taxon>Hyphomicrobiales</taxon>
        <taxon>Rhizobiaceae</taxon>
        <taxon>Rhizobium/Agrobacterium group</taxon>
        <taxon>Rhizobium</taxon>
    </lineage>
</organism>
<evidence type="ECO:0000313" key="6">
    <source>
        <dbReference type="Proteomes" id="UP001139089"/>
    </source>
</evidence>
<feature type="transmembrane region" description="Helical" evidence="1">
    <location>
        <begin position="215"/>
        <end position="237"/>
    </location>
</feature>
<dbReference type="PANTHER" id="PTHR44757">
    <property type="entry name" value="DIGUANYLATE CYCLASE DGCP"/>
    <property type="match status" value="1"/>
</dbReference>
<reference evidence="5" key="1">
    <citation type="submission" date="2021-12" db="EMBL/GenBank/DDBJ databases">
        <authorList>
            <person name="Li Y."/>
        </authorList>
    </citation>
    <scope>NUCLEOTIDE SEQUENCE</scope>
    <source>
        <strain evidence="5">DKSPLA3</strain>
    </source>
</reference>
<dbReference type="SMART" id="SM00052">
    <property type="entry name" value="EAL"/>
    <property type="match status" value="1"/>
</dbReference>
<dbReference type="SUPFAM" id="SSF141868">
    <property type="entry name" value="EAL domain-like"/>
    <property type="match status" value="1"/>
</dbReference>
<evidence type="ECO:0000259" key="4">
    <source>
        <dbReference type="PROSITE" id="PS50924"/>
    </source>
</evidence>
<feature type="transmembrane region" description="Helical" evidence="1">
    <location>
        <begin position="117"/>
        <end position="139"/>
    </location>
</feature>